<keyword evidence="3" id="KW-1185">Reference proteome</keyword>
<accession>A0A9N9RAA3</accession>
<protein>
    <submittedName>
        <fullName evidence="2">Uncharacterized protein</fullName>
    </submittedName>
</protein>
<dbReference type="Proteomes" id="UP001153714">
    <property type="component" value="Chromosome 4"/>
</dbReference>
<keyword evidence="1" id="KW-0472">Membrane</keyword>
<organism evidence="2 3">
    <name type="scientific">Diatraea saccharalis</name>
    <name type="common">sugarcane borer</name>
    <dbReference type="NCBI Taxonomy" id="40085"/>
    <lineage>
        <taxon>Eukaryota</taxon>
        <taxon>Metazoa</taxon>
        <taxon>Ecdysozoa</taxon>
        <taxon>Arthropoda</taxon>
        <taxon>Hexapoda</taxon>
        <taxon>Insecta</taxon>
        <taxon>Pterygota</taxon>
        <taxon>Neoptera</taxon>
        <taxon>Endopterygota</taxon>
        <taxon>Lepidoptera</taxon>
        <taxon>Glossata</taxon>
        <taxon>Ditrysia</taxon>
        <taxon>Pyraloidea</taxon>
        <taxon>Crambidae</taxon>
        <taxon>Crambinae</taxon>
        <taxon>Diatraea</taxon>
    </lineage>
</organism>
<dbReference type="OrthoDB" id="6509413at2759"/>
<dbReference type="AlphaFoldDB" id="A0A9N9RAA3"/>
<gene>
    <name evidence="2" type="ORF">DIATSA_LOCUS9938</name>
</gene>
<keyword evidence="1" id="KW-1133">Transmembrane helix</keyword>
<proteinExistence type="predicted"/>
<sequence>MLPFHFREQFFIFEMGSILLLIESALSKERLDRRRNRQRLRNSLNIRNILDTEFVSIYRLRCELFQELCQEIIPLLRPQARSHAIESTIKLGRYFIVVLDKKN</sequence>
<reference evidence="2" key="2">
    <citation type="submission" date="2022-10" db="EMBL/GenBank/DDBJ databases">
        <authorList>
            <consortium name="ENA_rothamsted_submissions"/>
            <consortium name="culmorum"/>
            <person name="King R."/>
        </authorList>
    </citation>
    <scope>NUCLEOTIDE SEQUENCE</scope>
</reference>
<dbReference type="EMBL" id="OU893335">
    <property type="protein sequence ID" value="CAG9792403.1"/>
    <property type="molecule type" value="Genomic_DNA"/>
</dbReference>
<feature type="transmembrane region" description="Helical" evidence="1">
    <location>
        <begin position="6"/>
        <end position="26"/>
    </location>
</feature>
<keyword evidence="1" id="KW-0812">Transmembrane</keyword>
<evidence type="ECO:0000313" key="2">
    <source>
        <dbReference type="EMBL" id="CAG9792403.1"/>
    </source>
</evidence>
<reference evidence="2" key="1">
    <citation type="submission" date="2021-12" db="EMBL/GenBank/DDBJ databases">
        <authorList>
            <person name="King R."/>
        </authorList>
    </citation>
    <scope>NUCLEOTIDE SEQUENCE</scope>
</reference>
<evidence type="ECO:0000256" key="1">
    <source>
        <dbReference type="SAM" id="Phobius"/>
    </source>
</evidence>
<evidence type="ECO:0000313" key="3">
    <source>
        <dbReference type="Proteomes" id="UP001153714"/>
    </source>
</evidence>
<name>A0A9N9RAA3_9NEOP</name>